<dbReference type="AlphaFoldDB" id="D2VMH4"/>
<proteinExistence type="predicted"/>
<gene>
    <name evidence="1" type="ORF">NAEGRDRAFT_50773</name>
</gene>
<name>D2VMH4_NAEGR</name>
<dbReference type="OrthoDB" id="10393258at2759"/>
<dbReference type="Proteomes" id="UP000006671">
    <property type="component" value="Unassembled WGS sequence"/>
</dbReference>
<sequence>MSQHEEAEQNLTNFASKMKRMLFKKTPNTFGMFTIAGGKAVEENTRKVLEKLKTDNKLPTTIASNADQDEIMNIIYEIQGLVWESGKGQVNPNKYDDDDLVEGFDEVHDTAVREHIYKEIIRFIGEN</sequence>
<evidence type="ECO:0000313" key="1">
    <source>
        <dbReference type="EMBL" id="EFC42059.1"/>
    </source>
</evidence>
<dbReference type="InParanoid" id="D2VMH4"/>
<dbReference type="EMBL" id="GG738882">
    <property type="protein sequence ID" value="EFC42059.1"/>
    <property type="molecule type" value="Genomic_DNA"/>
</dbReference>
<keyword evidence="2" id="KW-1185">Reference proteome</keyword>
<dbReference type="VEuPathDB" id="AmoebaDB:NAEGRDRAFT_50773"/>
<protein>
    <submittedName>
        <fullName evidence="1">Predicted protein</fullName>
    </submittedName>
</protein>
<dbReference type="GeneID" id="8862612"/>
<accession>D2VMH4</accession>
<dbReference type="KEGG" id="ngr:NAEGRDRAFT_50773"/>
<reference evidence="1 2" key="1">
    <citation type="journal article" date="2010" name="Cell">
        <title>The genome of Naegleria gruberi illuminates early eukaryotic versatility.</title>
        <authorList>
            <person name="Fritz-Laylin L.K."/>
            <person name="Prochnik S.E."/>
            <person name="Ginger M.L."/>
            <person name="Dacks J.B."/>
            <person name="Carpenter M.L."/>
            <person name="Field M.C."/>
            <person name="Kuo A."/>
            <person name="Paredez A."/>
            <person name="Chapman J."/>
            <person name="Pham J."/>
            <person name="Shu S."/>
            <person name="Neupane R."/>
            <person name="Cipriano M."/>
            <person name="Mancuso J."/>
            <person name="Tu H."/>
            <person name="Salamov A."/>
            <person name="Lindquist E."/>
            <person name="Shapiro H."/>
            <person name="Lucas S."/>
            <person name="Grigoriev I.V."/>
            <person name="Cande W.Z."/>
            <person name="Fulton C."/>
            <person name="Rokhsar D.S."/>
            <person name="Dawson S.C."/>
        </authorList>
    </citation>
    <scope>NUCLEOTIDE SEQUENCE [LARGE SCALE GENOMIC DNA]</scope>
    <source>
        <strain evidence="1 2">NEG-M</strain>
    </source>
</reference>
<dbReference type="RefSeq" id="XP_002674803.1">
    <property type="nucleotide sequence ID" value="XM_002674757.1"/>
</dbReference>
<evidence type="ECO:0000313" key="2">
    <source>
        <dbReference type="Proteomes" id="UP000006671"/>
    </source>
</evidence>
<organism evidence="2">
    <name type="scientific">Naegleria gruberi</name>
    <name type="common">Amoeba</name>
    <dbReference type="NCBI Taxonomy" id="5762"/>
    <lineage>
        <taxon>Eukaryota</taxon>
        <taxon>Discoba</taxon>
        <taxon>Heterolobosea</taxon>
        <taxon>Tetramitia</taxon>
        <taxon>Eutetramitia</taxon>
        <taxon>Vahlkampfiidae</taxon>
        <taxon>Naegleria</taxon>
    </lineage>
</organism>